<dbReference type="Proteomes" id="UP000477386">
    <property type="component" value="Unassembled WGS sequence"/>
</dbReference>
<sequence length="439" mass="46429">MITKLRSVHTFVYAAIAGGLLLAGCQEELDQIDNFTYPSFAEASNPKILSTAPNGTVLYNGGFGSSIAPDLTDPSVFYLLTDRGPNAAGVQANSIIFGKADFTPQIGKFRLVGNRLVLEQTILLKNAAGQLLTGLPNPVGQGSTGELALDLNGQPITPSADGLDSEGLVLMPDGSFWISDEYGPHIVHVDATGKTIERINPFGSGTGGRTIPKVFAKRRPNRGMEGLTITPDGKTLVGLMQSPMYNPSSSAVSGSTVIRILTFDIATGATKQYVYLMENASLTGCSEIAAITNTTFLALERDGDYGGSPTKPSAFKRVYKFDLAGATDISDPANAETGKLFNGLTVEQLKDKAGLQTAGVVPVTKTLVLDLLTDISPVYPHDKAEGVALIGRNRLAISNDDDFGVVDNGQNGFASKILPATGKVDLNRIYFVPLKSPLR</sequence>
<dbReference type="PANTHER" id="PTHR37957">
    <property type="entry name" value="BLR7070 PROTEIN"/>
    <property type="match status" value="1"/>
</dbReference>
<evidence type="ECO:0000259" key="1">
    <source>
        <dbReference type="Pfam" id="PF13449"/>
    </source>
</evidence>
<dbReference type="InterPro" id="IPR027372">
    <property type="entry name" value="Phytase-like_dom"/>
</dbReference>
<evidence type="ECO:0000313" key="3">
    <source>
        <dbReference type="Proteomes" id="UP000477386"/>
    </source>
</evidence>
<organism evidence="2 3">
    <name type="scientific">Spirosoma agri</name>
    <dbReference type="NCBI Taxonomy" id="1987381"/>
    <lineage>
        <taxon>Bacteria</taxon>
        <taxon>Pseudomonadati</taxon>
        <taxon>Bacteroidota</taxon>
        <taxon>Cytophagia</taxon>
        <taxon>Cytophagales</taxon>
        <taxon>Cytophagaceae</taxon>
        <taxon>Spirosoma</taxon>
    </lineage>
</organism>
<name>A0A6M0IKL8_9BACT</name>
<dbReference type="Pfam" id="PF13449">
    <property type="entry name" value="Phytase-like"/>
    <property type="match status" value="1"/>
</dbReference>
<dbReference type="PROSITE" id="PS51257">
    <property type="entry name" value="PROKAR_LIPOPROTEIN"/>
    <property type="match status" value="1"/>
</dbReference>
<gene>
    <name evidence="2" type="ORF">GK091_15885</name>
</gene>
<evidence type="ECO:0000313" key="2">
    <source>
        <dbReference type="EMBL" id="NEU68372.1"/>
    </source>
</evidence>
<dbReference type="AlphaFoldDB" id="A0A6M0IKL8"/>
<comment type="caution">
    <text evidence="2">The sequence shown here is derived from an EMBL/GenBank/DDBJ whole genome shotgun (WGS) entry which is preliminary data.</text>
</comment>
<dbReference type="PANTHER" id="PTHR37957:SF1">
    <property type="entry name" value="PHYTASE-LIKE DOMAIN-CONTAINING PROTEIN"/>
    <property type="match status" value="1"/>
</dbReference>
<accession>A0A6M0IKL8</accession>
<feature type="domain" description="Phytase-like" evidence="1">
    <location>
        <begin position="61"/>
        <end position="403"/>
    </location>
</feature>
<keyword evidence="3" id="KW-1185">Reference proteome</keyword>
<dbReference type="RefSeq" id="WP_164040154.1">
    <property type="nucleotide sequence ID" value="NZ_JAAGNZ010000001.1"/>
</dbReference>
<reference evidence="2 3" key="1">
    <citation type="submission" date="2020-02" db="EMBL/GenBank/DDBJ databases">
        <title>Draft genome sequence of two Spirosoma agri KCTC 52727 and Spirosoma terrae KCTC 52035.</title>
        <authorList>
            <person name="Rojas J."/>
            <person name="Ambika Manirajan B."/>
            <person name="Ratering S."/>
            <person name="Suarez C."/>
            <person name="Schnell S."/>
        </authorList>
    </citation>
    <scope>NUCLEOTIDE SEQUENCE [LARGE SCALE GENOMIC DNA]</scope>
    <source>
        <strain evidence="2 3">KCTC 52727</strain>
    </source>
</reference>
<proteinExistence type="predicted"/>
<dbReference type="SUPFAM" id="SSF63829">
    <property type="entry name" value="Calcium-dependent phosphotriesterase"/>
    <property type="match status" value="1"/>
</dbReference>
<protein>
    <submittedName>
        <fullName evidence="2">Esterase-like activity of phytase family protein</fullName>
    </submittedName>
</protein>
<dbReference type="EMBL" id="JAAGNZ010000001">
    <property type="protein sequence ID" value="NEU68372.1"/>
    <property type="molecule type" value="Genomic_DNA"/>
</dbReference>